<organism evidence="6 7">
    <name type="scientific">Desulfoluna limicola</name>
    <dbReference type="NCBI Taxonomy" id="2810562"/>
    <lineage>
        <taxon>Bacteria</taxon>
        <taxon>Pseudomonadati</taxon>
        <taxon>Thermodesulfobacteriota</taxon>
        <taxon>Desulfobacteria</taxon>
        <taxon>Desulfobacterales</taxon>
        <taxon>Desulfolunaceae</taxon>
        <taxon>Desulfoluna</taxon>
    </lineage>
</organism>
<dbReference type="Pfam" id="PF25796">
    <property type="entry name" value="BREX_BrxC_4th"/>
    <property type="match status" value="1"/>
</dbReference>
<reference evidence="6 7" key="1">
    <citation type="submission" date="2021-02" db="EMBL/GenBank/DDBJ databases">
        <title>Complete genome of Desulfoluna sp. strain ASN36.</title>
        <authorList>
            <person name="Takahashi A."/>
            <person name="Kojima H."/>
            <person name="Fukui M."/>
        </authorList>
    </citation>
    <scope>NUCLEOTIDE SEQUENCE [LARGE SCALE GENOMIC DNA]</scope>
    <source>
        <strain evidence="6 7">ASN36</strain>
    </source>
</reference>
<name>A0ABM7PK17_9BACT</name>
<dbReference type="InterPro" id="IPR058036">
    <property type="entry name" value="BREX_BrxC_4th"/>
</dbReference>
<dbReference type="InterPro" id="IPR047679">
    <property type="entry name" value="BREX_BrxC"/>
</dbReference>
<evidence type="ECO:0000259" key="3">
    <source>
        <dbReference type="Pfam" id="PF25791"/>
    </source>
</evidence>
<evidence type="ECO:0000313" key="6">
    <source>
        <dbReference type="EMBL" id="BCS97422.1"/>
    </source>
</evidence>
<dbReference type="NCBIfam" id="NF033441">
    <property type="entry name" value="BREX_BrxC"/>
    <property type="match status" value="1"/>
</dbReference>
<feature type="region of interest" description="Disordered" evidence="2">
    <location>
        <begin position="1105"/>
        <end position="1134"/>
    </location>
</feature>
<evidence type="ECO:0000259" key="5">
    <source>
        <dbReference type="Pfam" id="PF25796"/>
    </source>
</evidence>
<dbReference type="RefSeq" id="WP_236888848.1">
    <property type="nucleotide sequence ID" value="NZ_AP024488.1"/>
</dbReference>
<dbReference type="InterPro" id="IPR058038">
    <property type="entry name" value="BREX_BrxC_wHTH"/>
</dbReference>
<evidence type="ECO:0000259" key="4">
    <source>
        <dbReference type="Pfam" id="PF25792"/>
    </source>
</evidence>
<dbReference type="EMBL" id="AP024488">
    <property type="protein sequence ID" value="BCS97422.1"/>
    <property type="molecule type" value="Genomic_DNA"/>
</dbReference>
<dbReference type="InterPro" id="IPR058037">
    <property type="entry name" value="BREX_BrxC_helical"/>
</dbReference>
<feature type="coiled-coil region" evidence="1">
    <location>
        <begin position="1009"/>
        <end position="1051"/>
    </location>
</feature>
<dbReference type="Proteomes" id="UP001320148">
    <property type="component" value="Chromosome"/>
</dbReference>
<gene>
    <name evidence="6" type="ORF">DSLASN_30540</name>
</gene>
<evidence type="ECO:0000256" key="2">
    <source>
        <dbReference type="SAM" id="MobiDB-lite"/>
    </source>
</evidence>
<evidence type="ECO:0000313" key="7">
    <source>
        <dbReference type="Proteomes" id="UP001320148"/>
    </source>
</evidence>
<feature type="domain" description="Probable ATP-binding protein BrxC 4th six-stranded beta-sheet" evidence="5">
    <location>
        <begin position="555"/>
        <end position="725"/>
    </location>
</feature>
<keyword evidence="7" id="KW-1185">Reference proteome</keyword>
<evidence type="ECO:0000256" key="1">
    <source>
        <dbReference type="SAM" id="Coils"/>
    </source>
</evidence>
<feature type="domain" description="Probable ATP-binding protein BrxC winged helix-turn-helix" evidence="3">
    <location>
        <begin position="775"/>
        <end position="845"/>
    </location>
</feature>
<protein>
    <recommendedName>
        <fullName evidence="8">BREX system P-loop protein BrxC</fullName>
    </recommendedName>
</protein>
<dbReference type="Pfam" id="PF25791">
    <property type="entry name" value="WHD_BREX_BrxC"/>
    <property type="match status" value="1"/>
</dbReference>
<feature type="domain" description="Probable ATP-binding protein BrxC alpha-helical" evidence="4">
    <location>
        <begin position="859"/>
        <end position="979"/>
    </location>
</feature>
<evidence type="ECO:0008006" key="8">
    <source>
        <dbReference type="Google" id="ProtNLM"/>
    </source>
</evidence>
<accession>A0ABM7PK17</accession>
<keyword evidence="1" id="KW-0175">Coiled coil</keyword>
<sequence>MILRDLFKKPVDRPIEGVIKADDEATLLQELEEYVLTKEIAKRMEQFLGAYNNYTNANGVWVSGFFGSGKSHLLKMLALVLENRSVNDHSALELLLPKCEDNEFLKGELKKAATIPAKSILFNIDQKANVVSKSQIDALLAVFVKVFDEMCGYYGKLSYIAQFERHLDERGKYEDFKAAYKEVSGKEWIKGREQALLEKKNITHAYAKMDGDTPENVGDILKPFRDHHAVSIEDFADMVKSYIDRQVPDFRLNFFVDEVGQYIAGNIKLMTNLQTIAESLATKCRGQAWVVVTAQEEMDSVIGEMDTRQANDFSKIQARFNNRMKLTSADVAEVIQGRLLAKTDEATGPVSDIYDREHNNFETLFRFMDGGKMYRNFRDRDHFVRAYPFIPYQFDLFQVAIQALSAHNAFEGRHSSVGERSMLGVFQQVAIQILEDNLGQLATFDCMFDGIRTALKAQVQQAVTLAERNLDNPFGVRILKALFLVKYVPDFKASATNLTILLTETFHQDVQTLRTEVEEALNLLEQQNYIQRSGNLFEYLSNEEKDVQQEIKNVIVESNETTALLTDLFFDSAVKGNKIRDMETSRDFPFTRKLDANIKGREHELTIHMVSPYHEQAENIEALKLDSMNRSELLVVLPADDLFLREVRMYKQTHKYVSQNTSHQQQESRRKILAEKQTQNAEREKRLKEEAARLVSQAKLVVSGNELDIDGENPQALIAEGFQTLVRTTYRNLSMLGGVPYKEEDIPTYLKLEDDGLFGNDVMAVSEPEQQILAKIQNQRVAGNRMPVKDLVADFEKKPYGWPLAAILCNVAKLYARGRIEIKENGVPLSASELEKALVNSSKRSHLLVEPLTEYTPSQIRRVKELYRELFDGPASASDARGISKEVTEAFEKLDHKLRDLISRKGSYPFLATLEPFQEKCREISMKQQAWIFENLPHEEEDLLDFKEEVLDPIDAFITGPQKEHYDGIKALLKEESDNLEYLREDDATLASNLKKVLGDAKCYEGRTMQAARQDLEALRQALLSAVQRERKEANKELTTLRAELLAMEEANNLSSEELKAFTETFDTVTEKINGETNIPKIWEAIRLFTNGPYKELKKRLTPILYDPPTPPTGGGVGEGPDRPPVPPVKSDSVSKDTLNVCFEKREITSKTDVDTYVEALRTALLEALDQGKTVVI</sequence>
<dbReference type="Pfam" id="PF25792">
    <property type="entry name" value="BREX_BrxC_helical"/>
    <property type="match status" value="1"/>
</dbReference>
<proteinExistence type="predicted"/>